<protein>
    <submittedName>
        <fullName evidence="6">Peptidylprolyl isomerase</fullName>
    </submittedName>
</protein>
<feature type="transmembrane region" description="Helical" evidence="4">
    <location>
        <begin position="40"/>
        <end position="63"/>
    </location>
</feature>
<comment type="caution">
    <text evidence="6">The sequence shown here is derived from an EMBL/GenBank/DDBJ whole genome shotgun (WGS) entry which is preliminary data.</text>
</comment>
<accession>A0A414NEK4</accession>
<evidence type="ECO:0000256" key="4">
    <source>
        <dbReference type="SAM" id="Phobius"/>
    </source>
</evidence>
<dbReference type="SUPFAM" id="SSF109998">
    <property type="entry name" value="Triger factor/SurA peptide-binding domain-like"/>
    <property type="match status" value="1"/>
</dbReference>
<dbReference type="PROSITE" id="PS50198">
    <property type="entry name" value="PPIC_PPIASE_2"/>
    <property type="match status" value="1"/>
</dbReference>
<organism evidence="6 7">
    <name type="scientific">Collinsella intestinalis</name>
    <dbReference type="NCBI Taxonomy" id="147207"/>
    <lineage>
        <taxon>Bacteria</taxon>
        <taxon>Bacillati</taxon>
        <taxon>Actinomycetota</taxon>
        <taxon>Coriobacteriia</taxon>
        <taxon>Coriobacteriales</taxon>
        <taxon>Coriobacteriaceae</taxon>
        <taxon>Collinsella</taxon>
    </lineage>
</organism>
<dbReference type="Pfam" id="PF13624">
    <property type="entry name" value="SurA_N_3"/>
    <property type="match status" value="1"/>
</dbReference>
<dbReference type="RefSeq" id="WP_118102361.1">
    <property type="nucleotide sequence ID" value="NZ_CABJEU010000001.1"/>
</dbReference>
<gene>
    <name evidence="6" type="ORF">DW682_00405</name>
</gene>
<dbReference type="EMBL" id="QSLJ01000001">
    <property type="protein sequence ID" value="RHF38223.1"/>
    <property type="molecule type" value="Genomic_DNA"/>
</dbReference>
<dbReference type="InParanoid" id="A0A414NEK4"/>
<dbReference type="InterPro" id="IPR027304">
    <property type="entry name" value="Trigger_fact/SurA_dom_sf"/>
</dbReference>
<dbReference type="PANTHER" id="PTHR47637:SF1">
    <property type="entry name" value="CHAPERONE SURA"/>
    <property type="match status" value="1"/>
</dbReference>
<evidence type="ECO:0000256" key="3">
    <source>
        <dbReference type="SAM" id="MobiDB-lite"/>
    </source>
</evidence>
<evidence type="ECO:0000256" key="2">
    <source>
        <dbReference type="PROSITE-ProRule" id="PRU00278"/>
    </source>
</evidence>
<dbReference type="InterPro" id="IPR046357">
    <property type="entry name" value="PPIase_dom_sf"/>
</dbReference>
<dbReference type="Proteomes" id="UP000283983">
    <property type="component" value="Unassembled WGS sequence"/>
</dbReference>
<keyword evidence="4" id="KW-0472">Membrane</keyword>
<dbReference type="PROSITE" id="PS01096">
    <property type="entry name" value="PPIC_PPIASE_1"/>
    <property type="match status" value="1"/>
</dbReference>
<evidence type="ECO:0000259" key="5">
    <source>
        <dbReference type="PROSITE" id="PS50198"/>
    </source>
</evidence>
<evidence type="ECO:0000313" key="7">
    <source>
        <dbReference type="Proteomes" id="UP000283983"/>
    </source>
</evidence>
<feature type="domain" description="PpiC" evidence="5">
    <location>
        <begin position="226"/>
        <end position="328"/>
    </location>
</feature>
<reference evidence="6 7" key="1">
    <citation type="submission" date="2018-08" db="EMBL/GenBank/DDBJ databases">
        <title>A genome reference for cultivated species of the human gut microbiota.</title>
        <authorList>
            <person name="Zou Y."/>
            <person name="Xue W."/>
            <person name="Luo G."/>
        </authorList>
    </citation>
    <scope>NUCLEOTIDE SEQUENCE [LARGE SCALE GENOMIC DNA]</scope>
    <source>
        <strain evidence="6 7">AM25-33</strain>
    </source>
</reference>
<dbReference type="InterPro" id="IPR023058">
    <property type="entry name" value="PPIase_PpiC_CS"/>
</dbReference>
<feature type="compositionally biased region" description="Basic residues" evidence="3">
    <location>
        <begin position="1"/>
        <end position="12"/>
    </location>
</feature>
<feature type="region of interest" description="Disordered" evidence="3">
    <location>
        <begin position="1"/>
        <end position="30"/>
    </location>
</feature>
<dbReference type="Gene3D" id="3.10.50.40">
    <property type="match status" value="1"/>
</dbReference>
<dbReference type="Gene3D" id="1.10.4030.10">
    <property type="entry name" value="Porin chaperone SurA, peptide-binding domain"/>
    <property type="match status" value="1"/>
</dbReference>
<dbReference type="Pfam" id="PF00639">
    <property type="entry name" value="Rotamase"/>
    <property type="match status" value="1"/>
</dbReference>
<dbReference type="SUPFAM" id="SSF54534">
    <property type="entry name" value="FKBP-like"/>
    <property type="match status" value="1"/>
</dbReference>
<name>A0A414NEK4_9ACTN</name>
<keyword evidence="2" id="KW-0697">Rotamase</keyword>
<dbReference type="PANTHER" id="PTHR47637">
    <property type="entry name" value="CHAPERONE SURA"/>
    <property type="match status" value="1"/>
</dbReference>
<keyword evidence="2 6" id="KW-0413">Isomerase</keyword>
<keyword evidence="4" id="KW-0812">Transmembrane</keyword>
<evidence type="ECO:0000256" key="1">
    <source>
        <dbReference type="ARBA" id="ARBA00022729"/>
    </source>
</evidence>
<keyword evidence="1" id="KW-0732">Signal</keyword>
<keyword evidence="7" id="KW-1185">Reference proteome</keyword>
<evidence type="ECO:0000313" key="6">
    <source>
        <dbReference type="EMBL" id="RHF38223.1"/>
    </source>
</evidence>
<dbReference type="AlphaFoldDB" id="A0A414NEK4"/>
<dbReference type="InterPro" id="IPR000297">
    <property type="entry name" value="PPIase_PpiC"/>
</dbReference>
<sequence length="402" mass="44553">MAVNRKSAKIKREKPESEAAPTKRQVKEARKEKLSKTAKIVLVVIGILAMLLSVTAMACSGVLNEVNKEEPYELTGGVAATVNGVNIKEDTVTNQIMSLRKGSYDKDADWAAYLASQGLTPESYRENVIDGIARQYLLVEAEKEYGITVSQEDLDKAWKDAVKNYGGDEKAFVEMIEQVGFTKDTYLENIKSSLAQQKLKDEVAPAEKPSDEEVVTYLNENLSTYNGARRSSHILFKLAEDATDEERAKVEAEAQKVLDQINAGELEFAKAAKKYSEDSSADKGGDVGWDKLTTFVPEYQDALSKLGVDQVSGLVKTTYGYHIIKCTELFEVQTVTSLDEVPEGIRTYVSDMLESQAVATAYGEWLTDYTEKAEIKINPMPENVPYNVDMKKASEKKDDSAK</sequence>
<dbReference type="InterPro" id="IPR050280">
    <property type="entry name" value="OMP_Chaperone_SurA"/>
</dbReference>
<keyword evidence="4" id="KW-1133">Transmembrane helix</keyword>
<proteinExistence type="predicted"/>
<dbReference type="GO" id="GO:0003755">
    <property type="term" value="F:peptidyl-prolyl cis-trans isomerase activity"/>
    <property type="evidence" value="ECO:0007669"/>
    <property type="project" value="UniProtKB-KW"/>
</dbReference>